<accession>A0A6T6AZA9</accession>
<feature type="compositionally biased region" description="Polar residues" evidence="1">
    <location>
        <begin position="421"/>
        <end position="447"/>
    </location>
</feature>
<feature type="compositionally biased region" description="Polar residues" evidence="1">
    <location>
        <begin position="559"/>
        <end position="568"/>
    </location>
</feature>
<sequence length="881" mass="94703">MDEMSGTDNVGFYLPSRLTEEDDEDENEGAAGSSGLGSKSVSERILIGLGRGYGTEGGTAGTSGLAFEVHSLLPLGSEEERTWIAGPQLTKSTETNEAMAAALKTATASRAATETIATTWGAVGGLTHREANPWPSTDVTPLTESSVGNGQFKASQTLGGGWSYTSSVFGENNGLDGIWNRDRDYSRELKRADEDDFMMSRQRCVGIKQTAVGSDRHDVCELQGSTPSMFAPMSRSVSSPATQEPPTLPHTSRGKRRVAQDPPGPSHFRHARTTSPHTSRSCHRSPPLESRAVTILRKPSSEVSEWRSEAPPLVKGHQTRMLTTGHSWKSSSADQGVKTQPPDQSIRNGNAEQNHRHKSQRNNPRQHSLGSYQTVPHRAGQPDLSSHSLDAPHKLQPQSPSSHPNQTSPEHSPSLEHHHQPANQNLHNHSATNQQSTSETGTFSEAGTFSGAREIPGLVLEKVSRSTRRKHQTRARKNLGEAGEEPIRTTLGTVHQDLRDVEKDGNDSSEDLVDLSAKRVQDFRENWANALAAVASEADALEGRGHHTVRGRTRATVASQSASDSNPRGASGKHKKARNQAKEEELGGGSRDTESKSGSDSQMGRSLSLFYGPHSYRRTLLEFSHLLSGSSGKTRKLISMVFTSLLGLLFLVVSAIGAIHRHALLCLSMEYQAAFCILFLYCFPLLARLITTVAPPAGVSGLWYGFLIQNFYSQSANSPVPGATSSSALGEPWNSSTSKFSTAVTTMTPALSGNGSSITTAHSAVGLKSTPGFWAMIGRLVIPIIFLLDGIGRCCMVTDLSGSERIVLAYVLNTIRMGAALKPLSWLSFAAQVMVILVLGTTLPAQWFLFLIGCSTLAIDPQAGRTQTTTRISLAGSGHGV</sequence>
<feature type="transmembrane region" description="Helical" evidence="2">
    <location>
        <begin position="773"/>
        <end position="795"/>
    </location>
</feature>
<feature type="compositionally biased region" description="Low complexity" evidence="1">
    <location>
        <begin position="29"/>
        <end position="38"/>
    </location>
</feature>
<feature type="compositionally biased region" description="Polar residues" evidence="1">
    <location>
        <begin position="396"/>
        <end position="407"/>
    </location>
</feature>
<evidence type="ECO:0000313" key="3">
    <source>
        <dbReference type="EMBL" id="CAD9225233.1"/>
    </source>
</evidence>
<name>A0A6T6AZA9_9RHOD</name>
<evidence type="ECO:0000313" key="5">
    <source>
        <dbReference type="EMBL" id="CAD9225337.1"/>
    </source>
</evidence>
<feature type="region of interest" description="Disordered" evidence="1">
    <location>
        <begin position="223"/>
        <end position="509"/>
    </location>
</feature>
<feature type="region of interest" description="Disordered" evidence="1">
    <location>
        <begin position="543"/>
        <end position="604"/>
    </location>
</feature>
<evidence type="ECO:0008006" key="6">
    <source>
        <dbReference type="Google" id="ProtNLM"/>
    </source>
</evidence>
<gene>
    <name evidence="3" type="ORF">CCAE0312_LOCUS1129</name>
    <name evidence="4" type="ORF">CCAE0312_LOCUS1135</name>
    <name evidence="5" type="ORF">CCAE0312_LOCUS1140</name>
</gene>
<dbReference type="AlphaFoldDB" id="A0A6T6AZA9"/>
<keyword evidence="2" id="KW-0812">Transmembrane</keyword>
<protein>
    <recommendedName>
        <fullName evidence="6">Transmembrane protein</fullName>
    </recommendedName>
</protein>
<feature type="compositionally biased region" description="Polar residues" evidence="1">
    <location>
        <begin position="320"/>
        <end position="352"/>
    </location>
</feature>
<keyword evidence="2" id="KW-0472">Membrane</keyword>
<evidence type="ECO:0000256" key="1">
    <source>
        <dbReference type="SAM" id="MobiDB-lite"/>
    </source>
</evidence>
<proteinExistence type="predicted"/>
<dbReference type="EMBL" id="HBGH01002115">
    <property type="protein sequence ID" value="CAD9225290.1"/>
    <property type="molecule type" value="Transcribed_RNA"/>
</dbReference>
<feature type="compositionally biased region" description="Basic residues" evidence="1">
    <location>
        <begin position="465"/>
        <end position="477"/>
    </location>
</feature>
<feature type="transmembrane region" description="Helical" evidence="2">
    <location>
        <begin position="833"/>
        <end position="859"/>
    </location>
</feature>
<feature type="transmembrane region" description="Helical" evidence="2">
    <location>
        <begin position="671"/>
        <end position="690"/>
    </location>
</feature>
<feature type="compositionally biased region" description="Basic and acidic residues" evidence="1">
    <location>
        <begin position="496"/>
        <end position="506"/>
    </location>
</feature>
<dbReference type="EMBL" id="HBGH01002103">
    <property type="protein sequence ID" value="CAD9225233.1"/>
    <property type="molecule type" value="Transcribed_RNA"/>
</dbReference>
<feature type="region of interest" description="Disordered" evidence="1">
    <location>
        <begin position="1"/>
        <end position="38"/>
    </location>
</feature>
<evidence type="ECO:0000256" key="2">
    <source>
        <dbReference type="SAM" id="Phobius"/>
    </source>
</evidence>
<feature type="compositionally biased region" description="Basic and acidic residues" evidence="1">
    <location>
        <begin position="580"/>
        <end position="597"/>
    </location>
</feature>
<keyword evidence="2" id="KW-1133">Transmembrane helix</keyword>
<reference evidence="3" key="1">
    <citation type="submission" date="2021-01" db="EMBL/GenBank/DDBJ databases">
        <authorList>
            <person name="Corre E."/>
            <person name="Pelletier E."/>
            <person name="Niang G."/>
            <person name="Scheremetjew M."/>
            <person name="Finn R."/>
            <person name="Kale V."/>
            <person name="Holt S."/>
            <person name="Cochrane G."/>
            <person name="Meng A."/>
            <person name="Brown T."/>
            <person name="Cohen L."/>
        </authorList>
    </citation>
    <scope>NUCLEOTIDE SEQUENCE</scope>
    <source>
        <strain evidence="3">SAG 36.94</strain>
    </source>
</reference>
<feature type="transmembrane region" description="Helical" evidence="2">
    <location>
        <begin position="637"/>
        <end position="659"/>
    </location>
</feature>
<dbReference type="EMBL" id="HBGH01002126">
    <property type="protein sequence ID" value="CAD9225337.1"/>
    <property type="molecule type" value="Transcribed_RNA"/>
</dbReference>
<feature type="compositionally biased region" description="Polar residues" evidence="1">
    <location>
        <begin position="235"/>
        <end position="245"/>
    </location>
</feature>
<organism evidence="3">
    <name type="scientific">Compsopogon caeruleus</name>
    <dbReference type="NCBI Taxonomy" id="31354"/>
    <lineage>
        <taxon>Eukaryota</taxon>
        <taxon>Rhodophyta</taxon>
        <taxon>Compsopogonophyceae</taxon>
        <taxon>Compsopogonales</taxon>
        <taxon>Compsopogonaceae</taxon>
        <taxon>Compsopogon</taxon>
    </lineage>
</organism>
<evidence type="ECO:0000313" key="4">
    <source>
        <dbReference type="EMBL" id="CAD9225290.1"/>
    </source>
</evidence>
<feature type="compositionally biased region" description="Polar residues" evidence="1">
    <location>
        <begin position="361"/>
        <end position="374"/>
    </location>
</feature>